<dbReference type="GO" id="GO:0016491">
    <property type="term" value="F:oxidoreductase activity"/>
    <property type="evidence" value="ECO:0007669"/>
    <property type="project" value="InterPro"/>
</dbReference>
<gene>
    <name evidence="2" type="ORF">SAMN06265361_102622</name>
</gene>
<dbReference type="EMBL" id="FXTU01000002">
    <property type="protein sequence ID" value="SMP14806.1"/>
    <property type="molecule type" value="Genomic_DNA"/>
</dbReference>
<dbReference type="RefSeq" id="WP_189318882.1">
    <property type="nucleotide sequence ID" value="NZ_FXTU01000002.1"/>
</dbReference>
<keyword evidence="3" id="KW-1185">Reference proteome</keyword>
<organism evidence="2 3">
    <name type="scientific">Laceyella tengchongensis</name>
    <dbReference type="NCBI Taxonomy" id="574699"/>
    <lineage>
        <taxon>Bacteria</taxon>
        <taxon>Bacillati</taxon>
        <taxon>Bacillota</taxon>
        <taxon>Bacilli</taxon>
        <taxon>Bacillales</taxon>
        <taxon>Thermoactinomycetaceae</taxon>
        <taxon>Laceyella</taxon>
    </lineage>
</organism>
<comment type="caution">
    <text evidence="2">The sequence shown here is derived from an EMBL/GenBank/DDBJ whole genome shotgun (WGS) entry which is preliminary data.</text>
</comment>
<evidence type="ECO:0000313" key="3">
    <source>
        <dbReference type="Proteomes" id="UP001157946"/>
    </source>
</evidence>
<evidence type="ECO:0000259" key="1">
    <source>
        <dbReference type="PROSITE" id="PS50042"/>
    </source>
</evidence>
<sequence>MKGTKKMKRYQLIVIGGGRLGSVIAGQAATWGAHVALLDPGGVGEEDFFAYEGMVDVYKGSVRFLTEHEVEVAGQVRLAGKAFIIALERVREVPEPASVAATGEVTEESGWRQPPTKKWVVLGGTPHGIEWAQALARQGAQVTVVETGTRLLPDYDPECLSILEASLQQEGVRVRCHTQVVKVVQRANKKIIQLQFDGLVEALEIDEIVSADASLPQVSGLGLAELGLTYKEGGVVTDSWMRTSCSHIYAVGPQVHGRPDCGVWPEEVRRVTMNALLGTKHRIDYSIAPRIVKTDPPLVAVGMSEEQARQEDEGARVWRAQRMTGLVKLITRRDGAIAGIHAVGPDVDGPVEALREAKRNRVCLDRPERFQQLLQQNRTSWAHSLPVWWGDWVDKVIRAYVRLRR</sequence>
<dbReference type="Pfam" id="PF07992">
    <property type="entry name" value="Pyr_redox_2"/>
    <property type="match status" value="1"/>
</dbReference>
<dbReference type="InterPro" id="IPR023753">
    <property type="entry name" value="FAD/NAD-binding_dom"/>
</dbReference>
<dbReference type="Gene3D" id="3.50.50.60">
    <property type="entry name" value="FAD/NAD(P)-binding domain"/>
    <property type="match status" value="1"/>
</dbReference>
<feature type="domain" description="Cyclic nucleotide-binding" evidence="1">
    <location>
        <begin position="37"/>
        <end position="105"/>
    </location>
</feature>
<protein>
    <submittedName>
        <fullName evidence="2">Pyruvate/2-oxoglutarate dehydrogenase complex, dihydrolipoamide dehydrogenase (E3) component</fullName>
    </submittedName>
</protein>
<accession>A0AA45WMN5</accession>
<dbReference type="PROSITE" id="PS50042">
    <property type="entry name" value="CNMP_BINDING_3"/>
    <property type="match status" value="1"/>
</dbReference>
<dbReference type="InterPro" id="IPR036188">
    <property type="entry name" value="FAD/NAD-bd_sf"/>
</dbReference>
<reference evidence="2" key="1">
    <citation type="submission" date="2017-05" db="EMBL/GenBank/DDBJ databases">
        <authorList>
            <person name="Varghese N."/>
            <person name="Submissions S."/>
        </authorList>
    </citation>
    <scope>NUCLEOTIDE SEQUENCE</scope>
    <source>
        <strain evidence="2">DSM 45262</strain>
    </source>
</reference>
<dbReference type="Proteomes" id="UP001157946">
    <property type="component" value="Unassembled WGS sequence"/>
</dbReference>
<dbReference type="AlphaFoldDB" id="A0AA45WMN5"/>
<dbReference type="SUPFAM" id="SSF51905">
    <property type="entry name" value="FAD/NAD(P)-binding domain"/>
    <property type="match status" value="1"/>
</dbReference>
<dbReference type="InterPro" id="IPR000595">
    <property type="entry name" value="cNMP-bd_dom"/>
</dbReference>
<evidence type="ECO:0000313" key="2">
    <source>
        <dbReference type="EMBL" id="SMP14806.1"/>
    </source>
</evidence>
<dbReference type="PANTHER" id="PTHR43014">
    <property type="entry name" value="MERCURIC REDUCTASE"/>
    <property type="match status" value="1"/>
</dbReference>
<dbReference type="PRINTS" id="PR00368">
    <property type="entry name" value="FADPNR"/>
</dbReference>
<keyword evidence="2" id="KW-0670">Pyruvate</keyword>
<name>A0AA45WMN5_9BACL</name>
<proteinExistence type="predicted"/>